<evidence type="ECO:0000313" key="1">
    <source>
        <dbReference type="EMBL" id="MCC4212604.1"/>
    </source>
</evidence>
<keyword evidence="2" id="KW-1185">Reference proteome</keyword>
<dbReference type="EMBL" id="JAJGMW010000008">
    <property type="protein sequence ID" value="MCC4212604.1"/>
    <property type="molecule type" value="Genomic_DNA"/>
</dbReference>
<dbReference type="RefSeq" id="WP_228229682.1">
    <property type="nucleotide sequence ID" value="NZ_JAJGMW010000008.1"/>
</dbReference>
<gene>
    <name evidence="1" type="ORF">LLW17_07740</name>
</gene>
<dbReference type="Proteomes" id="UP001197770">
    <property type="component" value="Unassembled WGS sequence"/>
</dbReference>
<sequence length="283" mass="31885">MAAPYTYRILAEVLVYHRYFLDDGNTPFDQSPALKQQQLRDYYWTAFASVKPTAQTNAHLRNHRLFLKQTPHGFNIAVQALAQNPNATVFKPVIDLDENLQLDFVINVHDALFANYSNLDTVTHYPLLFRNYNDLIEPALPLINTASGTTEAAQYGISAGTQKSLIENNPEDQLLRSKALVSLKMRGEGNGRNLILASGNLPQEHPVYSIRFDNRNTIWNYYSGKNQNLIHSTDPNTKPLVKNGVVEVSQGNTDYPAASPNTVVWERDSVGTLIKTYSKIYIN</sequence>
<organism evidence="1 2">
    <name type="scientific">Leeuwenhoekiella parthenopeia</name>
    <dbReference type="NCBI Taxonomy" id="2890320"/>
    <lineage>
        <taxon>Bacteria</taxon>
        <taxon>Pseudomonadati</taxon>
        <taxon>Bacteroidota</taxon>
        <taxon>Flavobacteriia</taxon>
        <taxon>Flavobacteriales</taxon>
        <taxon>Flavobacteriaceae</taxon>
        <taxon>Leeuwenhoekiella</taxon>
    </lineage>
</organism>
<name>A0ABS8GRQ3_9FLAO</name>
<proteinExistence type="predicted"/>
<protein>
    <submittedName>
        <fullName evidence="1">Uncharacterized protein</fullName>
    </submittedName>
</protein>
<accession>A0ABS8GRQ3</accession>
<evidence type="ECO:0000313" key="2">
    <source>
        <dbReference type="Proteomes" id="UP001197770"/>
    </source>
</evidence>
<reference evidence="1 2" key="1">
    <citation type="submission" date="2021-11" db="EMBL/GenBank/DDBJ databases">
        <title>Seasonal and diel survey of microbial diversity of the Tyrrhenian coast.</title>
        <authorList>
            <person name="Gattoni G."/>
            <person name="Corral P."/>
        </authorList>
    </citation>
    <scope>NUCLEOTIDE SEQUENCE [LARGE SCALE GENOMIC DNA]</scope>
    <source>
        <strain evidence="1 2">Mr9</strain>
    </source>
</reference>
<comment type="caution">
    <text evidence="1">The sequence shown here is derived from an EMBL/GenBank/DDBJ whole genome shotgun (WGS) entry which is preliminary data.</text>
</comment>